<sequence length="113" mass="12774">MNRTLTLAFMAASISVVVSMTTVFFMTQTSPLIVTFNVKQTLERYQQALIKKNINVEEQALRLAEFADVMHQEVNAYRLDHNAIVLVDAAVVAGTIDVTPHIQQAILHRYQKE</sequence>
<accession>A0A3G4VLX0</accession>
<dbReference type="AlphaFoldDB" id="A0A3G4VLX0"/>
<dbReference type="Pfam" id="PF09677">
    <property type="entry name" value="TrbI_Ftype"/>
    <property type="match status" value="1"/>
</dbReference>
<dbReference type="NCBIfam" id="TIGR02744">
    <property type="entry name" value="TrbI_Ftype"/>
    <property type="match status" value="1"/>
</dbReference>
<dbReference type="EMBL" id="CP033579">
    <property type="protein sequence ID" value="AYV24998.1"/>
    <property type="molecule type" value="Genomic_DNA"/>
</dbReference>
<dbReference type="RefSeq" id="WP_124942292.1">
    <property type="nucleotide sequence ID" value="NZ_CP033579.1"/>
</dbReference>
<name>A0A3G4VLX0_9VIBR</name>
<evidence type="ECO:0000313" key="1">
    <source>
        <dbReference type="EMBL" id="AYV24998.1"/>
    </source>
</evidence>
<protein>
    <submittedName>
        <fullName evidence="1">Type-F conjugative transfer system protein TrbI</fullName>
    </submittedName>
</protein>
<proteinExistence type="predicted"/>
<keyword evidence="1" id="KW-0614">Plasmid</keyword>
<gene>
    <name evidence="1" type="primary">trbI</name>
    <name evidence="1" type="ORF">ECB94_27145</name>
</gene>
<reference evidence="1 2" key="1">
    <citation type="submission" date="2018-11" db="EMBL/GenBank/DDBJ databases">
        <title>Complete Genome Sequence of Vbrio mediterranei 117-T6: a Potential Pathogen Bacteria Isolated from the Conchocelis of Pyropia.</title>
        <authorList>
            <person name="Liu Q."/>
        </authorList>
    </citation>
    <scope>NUCLEOTIDE SEQUENCE [LARGE SCALE GENOMIC DNA]</scope>
    <source>
        <strain evidence="1 2">117-T6</strain>
        <plasmid evidence="1 2">unnamed</plasmid>
    </source>
</reference>
<organism evidence="1 2">
    <name type="scientific">Vibrio mediterranei</name>
    <dbReference type="NCBI Taxonomy" id="689"/>
    <lineage>
        <taxon>Bacteria</taxon>
        <taxon>Pseudomonadati</taxon>
        <taxon>Pseudomonadota</taxon>
        <taxon>Gammaproteobacteria</taxon>
        <taxon>Vibrionales</taxon>
        <taxon>Vibrionaceae</taxon>
        <taxon>Vibrio</taxon>
    </lineage>
</organism>
<dbReference type="Proteomes" id="UP000279760">
    <property type="component" value="Plasmid unnamed"/>
</dbReference>
<geneLocation type="plasmid" evidence="1">
    <name>unnamed</name>
</geneLocation>
<dbReference type="InterPro" id="IPR014115">
    <property type="entry name" value="TrbI_Ftype"/>
</dbReference>
<evidence type="ECO:0000313" key="2">
    <source>
        <dbReference type="Proteomes" id="UP000279760"/>
    </source>
</evidence>